<name>A0A388JX11_CHABU</name>
<feature type="region of interest" description="Disordered" evidence="1">
    <location>
        <begin position="307"/>
        <end position="334"/>
    </location>
</feature>
<evidence type="ECO:0000313" key="3">
    <source>
        <dbReference type="Proteomes" id="UP000265515"/>
    </source>
</evidence>
<gene>
    <name evidence="2" type="ORF">CBR_g29917</name>
</gene>
<accession>A0A388JX11</accession>
<evidence type="ECO:0000313" key="2">
    <source>
        <dbReference type="EMBL" id="GBG62308.1"/>
    </source>
</evidence>
<dbReference type="Gramene" id="GBG62308">
    <property type="protein sequence ID" value="GBG62308"/>
    <property type="gene ID" value="CBR_g29917"/>
</dbReference>
<organism evidence="2 3">
    <name type="scientific">Chara braunii</name>
    <name type="common">Braun's stonewort</name>
    <dbReference type="NCBI Taxonomy" id="69332"/>
    <lineage>
        <taxon>Eukaryota</taxon>
        <taxon>Viridiplantae</taxon>
        <taxon>Streptophyta</taxon>
        <taxon>Charophyceae</taxon>
        <taxon>Charales</taxon>
        <taxon>Characeae</taxon>
        <taxon>Chara</taxon>
    </lineage>
</organism>
<dbReference type="Proteomes" id="UP000265515">
    <property type="component" value="Unassembled WGS sequence"/>
</dbReference>
<proteinExistence type="predicted"/>
<keyword evidence="3" id="KW-1185">Reference proteome</keyword>
<feature type="region of interest" description="Disordered" evidence="1">
    <location>
        <begin position="22"/>
        <end position="66"/>
    </location>
</feature>
<dbReference type="OrthoDB" id="427711at2759"/>
<sequence>MRPPNTWTPPTLVEEKVQQTWATLPHDSQENSSWKIVGRKGGKGGKEVWVQKQQEPPDQRQKENERCCTAPGPAAEQYIHKEGEAEVESRGIQVLLEDSLAEQKEQLEAGIRTQGGVLGQEASNPPARLGQMGVEEGREKQMEDGGMEVERLGGEKMECFRETAETDPFHAAFSSEPMDVDPLSVNASTTPEGLVPECVLREEEEGAPPQHLPKEQKLVAIADWLMRNLKAKYGPFTDDIWDRTYLELFSMLDMSASLKNVLENGLQSRVKWSEAWHRLTTMVFARFQLPHATTAKETEQDMAVDEWNNPPALHHPTLPPDPDPPDREENAPLSVRIPLQGYPPWFL</sequence>
<evidence type="ECO:0000256" key="1">
    <source>
        <dbReference type="SAM" id="MobiDB-lite"/>
    </source>
</evidence>
<reference evidence="2 3" key="1">
    <citation type="journal article" date="2018" name="Cell">
        <title>The Chara Genome: Secondary Complexity and Implications for Plant Terrestrialization.</title>
        <authorList>
            <person name="Nishiyama T."/>
            <person name="Sakayama H."/>
            <person name="Vries J.D."/>
            <person name="Buschmann H."/>
            <person name="Saint-Marcoux D."/>
            <person name="Ullrich K.K."/>
            <person name="Haas F.B."/>
            <person name="Vanderstraeten L."/>
            <person name="Becker D."/>
            <person name="Lang D."/>
            <person name="Vosolsobe S."/>
            <person name="Rombauts S."/>
            <person name="Wilhelmsson P.K.I."/>
            <person name="Janitza P."/>
            <person name="Kern R."/>
            <person name="Heyl A."/>
            <person name="Rumpler F."/>
            <person name="Villalobos L.I.A.C."/>
            <person name="Clay J.M."/>
            <person name="Skokan R."/>
            <person name="Toyoda A."/>
            <person name="Suzuki Y."/>
            <person name="Kagoshima H."/>
            <person name="Schijlen E."/>
            <person name="Tajeshwar N."/>
            <person name="Catarino B."/>
            <person name="Hetherington A.J."/>
            <person name="Saltykova A."/>
            <person name="Bonnot C."/>
            <person name="Breuninger H."/>
            <person name="Symeonidi A."/>
            <person name="Radhakrishnan G.V."/>
            <person name="Van Nieuwerburgh F."/>
            <person name="Deforce D."/>
            <person name="Chang C."/>
            <person name="Karol K.G."/>
            <person name="Hedrich R."/>
            <person name="Ulvskov P."/>
            <person name="Glockner G."/>
            <person name="Delwiche C.F."/>
            <person name="Petrasek J."/>
            <person name="Van de Peer Y."/>
            <person name="Friml J."/>
            <person name="Beilby M."/>
            <person name="Dolan L."/>
            <person name="Kohara Y."/>
            <person name="Sugano S."/>
            <person name="Fujiyama A."/>
            <person name="Delaux P.-M."/>
            <person name="Quint M."/>
            <person name="TheiBen G."/>
            <person name="Hagemann M."/>
            <person name="Harholt J."/>
            <person name="Dunand C."/>
            <person name="Zachgo S."/>
            <person name="Langdale J."/>
            <person name="Maumus F."/>
            <person name="Straeten D.V.D."/>
            <person name="Gould S.B."/>
            <person name="Rensing S.A."/>
        </authorList>
    </citation>
    <scope>NUCLEOTIDE SEQUENCE [LARGE SCALE GENOMIC DNA]</scope>
    <source>
        <strain evidence="2 3">S276</strain>
    </source>
</reference>
<dbReference type="EMBL" id="BFEA01000027">
    <property type="protein sequence ID" value="GBG62308.1"/>
    <property type="molecule type" value="Genomic_DNA"/>
</dbReference>
<comment type="caution">
    <text evidence="2">The sequence shown here is derived from an EMBL/GenBank/DDBJ whole genome shotgun (WGS) entry which is preliminary data.</text>
</comment>
<dbReference type="AlphaFoldDB" id="A0A388JX11"/>
<feature type="compositionally biased region" description="Basic and acidic residues" evidence="1">
    <location>
        <begin position="55"/>
        <end position="66"/>
    </location>
</feature>
<protein>
    <submittedName>
        <fullName evidence="2">Uncharacterized protein</fullName>
    </submittedName>
</protein>